<dbReference type="NCBIfam" id="NF005834">
    <property type="entry name" value="PRK07738.1"/>
    <property type="match status" value="1"/>
</dbReference>
<evidence type="ECO:0000313" key="2">
    <source>
        <dbReference type="Proteomes" id="UP001500782"/>
    </source>
</evidence>
<gene>
    <name evidence="1" type="ORF">GCM10008967_06490</name>
</gene>
<dbReference type="SUPFAM" id="SSF160214">
    <property type="entry name" value="FlaG-like"/>
    <property type="match status" value="1"/>
</dbReference>
<evidence type="ECO:0000313" key="1">
    <source>
        <dbReference type="EMBL" id="GAA0318613.1"/>
    </source>
</evidence>
<organism evidence="1 2">
    <name type="scientific">Bacillus carboniphilus</name>
    <dbReference type="NCBI Taxonomy" id="86663"/>
    <lineage>
        <taxon>Bacteria</taxon>
        <taxon>Bacillati</taxon>
        <taxon>Bacillota</taxon>
        <taxon>Bacilli</taxon>
        <taxon>Bacillales</taxon>
        <taxon>Bacillaceae</taxon>
        <taxon>Bacillus</taxon>
    </lineage>
</organism>
<dbReference type="RefSeq" id="WP_343796320.1">
    <property type="nucleotide sequence ID" value="NZ_BAAADJ010000005.1"/>
</dbReference>
<dbReference type="PANTHER" id="PTHR37166">
    <property type="entry name" value="PROTEIN FLAG"/>
    <property type="match status" value="1"/>
</dbReference>
<dbReference type="InterPro" id="IPR005186">
    <property type="entry name" value="FlaG"/>
</dbReference>
<dbReference type="EMBL" id="BAAADJ010000005">
    <property type="protein sequence ID" value="GAA0318613.1"/>
    <property type="molecule type" value="Genomic_DNA"/>
</dbReference>
<sequence length="121" mass="14019">MTKPMSIQGQSIQSVSNTEWKLLDKMKQLGSTNAQENQNTKVEEVKPKKEQVEQVVQNLNKFVKQANTNLKFEFHEKLEEYYVTIVDEVTKEIVKEVPPKKLLDIYAAMAEFLGFIVDEKI</sequence>
<dbReference type="InterPro" id="IPR035924">
    <property type="entry name" value="FlaG-like_sf"/>
</dbReference>
<accession>A0ABN0VVY7</accession>
<dbReference type="Proteomes" id="UP001500782">
    <property type="component" value="Unassembled WGS sequence"/>
</dbReference>
<comment type="caution">
    <text evidence="1">The sequence shown here is derived from an EMBL/GenBank/DDBJ whole genome shotgun (WGS) entry which is preliminary data.</text>
</comment>
<proteinExistence type="predicted"/>
<dbReference type="Gene3D" id="3.30.160.170">
    <property type="entry name" value="FlaG-like"/>
    <property type="match status" value="1"/>
</dbReference>
<dbReference type="Pfam" id="PF03646">
    <property type="entry name" value="FlaG"/>
    <property type="match status" value="1"/>
</dbReference>
<name>A0ABN0VVY7_9BACI</name>
<keyword evidence="2" id="KW-1185">Reference proteome</keyword>
<dbReference type="PANTHER" id="PTHR37166:SF1">
    <property type="entry name" value="PROTEIN FLAG"/>
    <property type="match status" value="1"/>
</dbReference>
<protein>
    <recommendedName>
        <fullName evidence="3">Flagellar protein FlaG</fullName>
    </recommendedName>
</protein>
<evidence type="ECO:0008006" key="3">
    <source>
        <dbReference type="Google" id="ProtNLM"/>
    </source>
</evidence>
<reference evidence="1 2" key="1">
    <citation type="journal article" date="2019" name="Int. J. Syst. Evol. Microbiol.">
        <title>The Global Catalogue of Microorganisms (GCM) 10K type strain sequencing project: providing services to taxonomists for standard genome sequencing and annotation.</title>
        <authorList>
            <consortium name="The Broad Institute Genomics Platform"/>
            <consortium name="The Broad Institute Genome Sequencing Center for Infectious Disease"/>
            <person name="Wu L."/>
            <person name="Ma J."/>
        </authorList>
    </citation>
    <scope>NUCLEOTIDE SEQUENCE [LARGE SCALE GENOMIC DNA]</scope>
    <source>
        <strain evidence="1 2">JCM 9731</strain>
    </source>
</reference>